<reference evidence="1 2" key="1">
    <citation type="submission" date="2018-02" db="EMBL/GenBank/DDBJ databases">
        <title>Genome sequence of the basidiomycete white-rot fungus Phlebia centrifuga.</title>
        <authorList>
            <person name="Granchi Z."/>
            <person name="Peng M."/>
            <person name="de Vries R.P."/>
            <person name="Hilden K."/>
            <person name="Makela M.R."/>
            <person name="Grigoriev I."/>
            <person name="Riley R."/>
        </authorList>
    </citation>
    <scope>NUCLEOTIDE SEQUENCE [LARGE SCALE GENOMIC DNA]</scope>
    <source>
        <strain evidence="1 2">FBCC195</strain>
    </source>
</reference>
<accession>A0A2R6NKC1</accession>
<evidence type="ECO:0000313" key="2">
    <source>
        <dbReference type="Proteomes" id="UP000186601"/>
    </source>
</evidence>
<organism evidence="1 2">
    <name type="scientific">Hermanssonia centrifuga</name>
    <dbReference type="NCBI Taxonomy" id="98765"/>
    <lineage>
        <taxon>Eukaryota</taxon>
        <taxon>Fungi</taxon>
        <taxon>Dikarya</taxon>
        <taxon>Basidiomycota</taxon>
        <taxon>Agaricomycotina</taxon>
        <taxon>Agaricomycetes</taxon>
        <taxon>Polyporales</taxon>
        <taxon>Meruliaceae</taxon>
        <taxon>Hermanssonia</taxon>
    </lineage>
</organism>
<name>A0A2R6NKC1_9APHY</name>
<proteinExistence type="predicted"/>
<keyword evidence="2" id="KW-1185">Reference proteome</keyword>
<dbReference type="AlphaFoldDB" id="A0A2R6NKC1"/>
<gene>
    <name evidence="1" type="ORF">PHLCEN_2v11331</name>
</gene>
<dbReference type="Proteomes" id="UP000186601">
    <property type="component" value="Unassembled WGS sequence"/>
</dbReference>
<protein>
    <submittedName>
        <fullName evidence="1">Uncharacterized protein</fullName>
    </submittedName>
</protein>
<sequence length="54" mass="6125">MSDSIPRIPRRSKKDDDPKMIGLWKIGRTIGKGSSGTWVHFLELKSADSRIKVE</sequence>
<dbReference type="EMBL" id="MLYV02001134">
    <property type="protein sequence ID" value="PSR72834.1"/>
    <property type="molecule type" value="Genomic_DNA"/>
</dbReference>
<comment type="caution">
    <text evidence="1">The sequence shown here is derived from an EMBL/GenBank/DDBJ whole genome shotgun (WGS) entry which is preliminary data.</text>
</comment>
<evidence type="ECO:0000313" key="1">
    <source>
        <dbReference type="EMBL" id="PSR72834.1"/>
    </source>
</evidence>